<dbReference type="AlphaFoldDB" id="A0A1H4HI29"/>
<proteinExistence type="predicted"/>
<evidence type="ECO:0000313" key="3">
    <source>
        <dbReference type="Proteomes" id="UP000198850"/>
    </source>
</evidence>
<feature type="coiled-coil region" evidence="1">
    <location>
        <begin position="9"/>
        <end position="36"/>
    </location>
</feature>
<dbReference type="RefSeq" id="WP_090560067.1">
    <property type="nucleotide sequence ID" value="NZ_FNRA01000020.1"/>
</dbReference>
<organism evidence="2 3">
    <name type="scientific">Pedobacter hartonius</name>
    <dbReference type="NCBI Taxonomy" id="425514"/>
    <lineage>
        <taxon>Bacteria</taxon>
        <taxon>Pseudomonadati</taxon>
        <taxon>Bacteroidota</taxon>
        <taxon>Sphingobacteriia</taxon>
        <taxon>Sphingobacteriales</taxon>
        <taxon>Sphingobacteriaceae</taxon>
        <taxon>Pedobacter</taxon>
    </lineage>
</organism>
<keyword evidence="1" id="KW-0175">Coiled coil</keyword>
<name>A0A1H4HI29_9SPHI</name>
<protein>
    <recommendedName>
        <fullName evidence="4">RES domain-containing protein</fullName>
    </recommendedName>
</protein>
<evidence type="ECO:0000256" key="1">
    <source>
        <dbReference type="SAM" id="Coils"/>
    </source>
</evidence>
<dbReference type="EMBL" id="FNRA01000020">
    <property type="protein sequence ID" value="SEB21517.1"/>
    <property type="molecule type" value="Genomic_DNA"/>
</dbReference>
<keyword evidence="3" id="KW-1185">Reference proteome</keyword>
<sequence length="323" mass="37207">MKTVDIRDLGKYKSLMESLHNRLEDLESEFKKIQTLFDIDVSDDNFNAAISSFYFIFDVVPLMSLTMKPDEIDLFRARVNQKNALFDSASEISYNKARPDLIEAGRFNQPKQPVFYASLPVEKGKVVPYLAACFETCKGLIDKDNLVNLLDFTIGRWKVTQPFHVINLCFDPEHLQYSPSLNFAVQSYFNGLASHMSVEAFAFVKRFLGYFSEMSGRQSLQKREYYILTALFYAIRFYYKKHYEQDVYGLVFSSAATEKNGLNVVVMPDAADNCLELDVIIMYRFFRDDKTFVADKCSDMVRAANGTFNITGFQQIPDRKSYG</sequence>
<dbReference type="Proteomes" id="UP000198850">
    <property type="component" value="Unassembled WGS sequence"/>
</dbReference>
<dbReference type="OrthoDB" id="737028at2"/>
<evidence type="ECO:0000313" key="2">
    <source>
        <dbReference type="EMBL" id="SEB21517.1"/>
    </source>
</evidence>
<gene>
    <name evidence="2" type="ORF">SAMN05443550_12012</name>
</gene>
<evidence type="ECO:0008006" key="4">
    <source>
        <dbReference type="Google" id="ProtNLM"/>
    </source>
</evidence>
<reference evidence="2 3" key="1">
    <citation type="submission" date="2016-10" db="EMBL/GenBank/DDBJ databases">
        <authorList>
            <person name="de Groot N.N."/>
        </authorList>
    </citation>
    <scope>NUCLEOTIDE SEQUENCE [LARGE SCALE GENOMIC DNA]</scope>
    <source>
        <strain evidence="2 3">DSM 19033</strain>
    </source>
</reference>
<accession>A0A1H4HI29</accession>
<dbReference type="STRING" id="425514.SAMN05443550_12012"/>